<reference evidence="6" key="1">
    <citation type="journal article" date="2019" name="Int. J. Syst. Evol. Microbiol.">
        <title>The Global Catalogue of Microorganisms (GCM) 10K type strain sequencing project: providing services to taxonomists for standard genome sequencing and annotation.</title>
        <authorList>
            <consortium name="The Broad Institute Genomics Platform"/>
            <consortium name="The Broad Institute Genome Sequencing Center for Infectious Disease"/>
            <person name="Wu L."/>
            <person name="Ma J."/>
        </authorList>
    </citation>
    <scope>NUCLEOTIDE SEQUENCE [LARGE SCALE GENOMIC DNA]</scope>
    <source>
        <strain evidence="6">KLKA75</strain>
    </source>
</reference>
<evidence type="ECO:0000256" key="2">
    <source>
        <dbReference type="ARBA" id="ARBA00023033"/>
    </source>
</evidence>
<evidence type="ECO:0000313" key="5">
    <source>
        <dbReference type="EMBL" id="MFC4909729.1"/>
    </source>
</evidence>
<dbReference type="Gene3D" id="3.50.50.60">
    <property type="entry name" value="FAD/NAD(P)-binding domain"/>
    <property type="match status" value="1"/>
</dbReference>
<proteinExistence type="predicted"/>
<dbReference type="PRINTS" id="PR00420">
    <property type="entry name" value="RNGMNOXGNASE"/>
</dbReference>
<dbReference type="PANTHER" id="PTHR13789:SF309">
    <property type="entry name" value="PUTATIVE (AFU_ORTHOLOGUE AFUA_6G14510)-RELATED"/>
    <property type="match status" value="1"/>
</dbReference>
<dbReference type="SUPFAM" id="SSF51905">
    <property type="entry name" value="FAD/NAD(P)-binding domain"/>
    <property type="match status" value="1"/>
</dbReference>
<keyword evidence="6" id="KW-1185">Reference proteome</keyword>
<dbReference type="Pfam" id="PF01494">
    <property type="entry name" value="FAD_binding_3"/>
    <property type="match status" value="1"/>
</dbReference>
<gene>
    <name evidence="5" type="ORF">ACFPCY_20570</name>
</gene>
<keyword evidence="1" id="KW-0560">Oxidoreductase</keyword>
<accession>A0ABV9U0H1</accession>
<evidence type="ECO:0000256" key="1">
    <source>
        <dbReference type="ARBA" id="ARBA00023002"/>
    </source>
</evidence>
<evidence type="ECO:0000313" key="6">
    <source>
        <dbReference type="Proteomes" id="UP001595872"/>
    </source>
</evidence>
<dbReference type="InterPro" id="IPR050493">
    <property type="entry name" value="FAD-dep_Monooxygenase_BioMet"/>
</dbReference>
<organism evidence="5 6">
    <name type="scientific">Actinomadura gamaensis</name>
    <dbReference type="NCBI Taxonomy" id="1763541"/>
    <lineage>
        <taxon>Bacteria</taxon>
        <taxon>Bacillati</taxon>
        <taxon>Actinomycetota</taxon>
        <taxon>Actinomycetes</taxon>
        <taxon>Streptosporangiales</taxon>
        <taxon>Thermomonosporaceae</taxon>
        <taxon>Actinomadura</taxon>
    </lineage>
</organism>
<evidence type="ECO:0000256" key="3">
    <source>
        <dbReference type="SAM" id="MobiDB-lite"/>
    </source>
</evidence>
<feature type="region of interest" description="Disordered" evidence="3">
    <location>
        <begin position="391"/>
        <end position="411"/>
    </location>
</feature>
<feature type="compositionally biased region" description="Low complexity" evidence="3">
    <location>
        <begin position="399"/>
        <end position="411"/>
    </location>
</feature>
<dbReference type="InterPro" id="IPR002938">
    <property type="entry name" value="FAD-bd"/>
</dbReference>
<dbReference type="RefSeq" id="WP_378257442.1">
    <property type="nucleotide sequence ID" value="NZ_JBHSIT010000005.1"/>
</dbReference>
<keyword evidence="2" id="KW-0503">Monooxygenase</keyword>
<dbReference type="Proteomes" id="UP001595872">
    <property type="component" value="Unassembled WGS sequence"/>
</dbReference>
<dbReference type="PANTHER" id="PTHR13789">
    <property type="entry name" value="MONOOXYGENASE"/>
    <property type="match status" value="1"/>
</dbReference>
<dbReference type="EMBL" id="JBHSIT010000005">
    <property type="protein sequence ID" value="MFC4909729.1"/>
    <property type="molecule type" value="Genomic_DNA"/>
</dbReference>
<name>A0ABV9U0H1_9ACTN</name>
<protein>
    <submittedName>
        <fullName evidence="5">FAD-dependent oxidoreductase</fullName>
    </submittedName>
</protein>
<feature type="domain" description="FAD-binding" evidence="4">
    <location>
        <begin position="7"/>
        <end position="348"/>
    </location>
</feature>
<sequence>MSEQSTATVIGGGIAGLASATALLRAGWRVTVLERAADFTEVGAGVAITRNGMAALAALGADEAVWAAGHLTRTAGSQNRRGRWVLRLPEVPVEESPATWLCAVHRQRLHAALLQTAGGVRLVNGARVTAVDPGTAGGAPARVTWTSAEGEQTIESDLVVAADGVHSTARACLFPGVRAEYAGATSWRAVIEDTEIVDDRYIAVWGPGMEFGALRISATEVYWYGYFLAPARTVFDDELAAAREMFAGWPATVTAILAATGADDLMRHDVHHLPGGLPTYVSGRVVTVGDAAHAILPTVGQGVAGALEDAACVGRLIAEPVAAGAALAPALAAFDLARRPRCRKVARQAIIMANLGSHLGGGWRQPVRDALLRLVPAGRFTDSGLARQLVGWTPPPSPAAATSQPSPNRLH</sequence>
<dbReference type="InterPro" id="IPR036188">
    <property type="entry name" value="FAD/NAD-bd_sf"/>
</dbReference>
<comment type="caution">
    <text evidence="5">The sequence shown here is derived from an EMBL/GenBank/DDBJ whole genome shotgun (WGS) entry which is preliminary data.</text>
</comment>
<evidence type="ECO:0000259" key="4">
    <source>
        <dbReference type="Pfam" id="PF01494"/>
    </source>
</evidence>